<keyword evidence="1" id="KW-0812">Transmembrane</keyword>
<gene>
    <name evidence="2" type="ORF">M6B38_297370</name>
</gene>
<organism evidence="2 3">
    <name type="scientific">Iris pallida</name>
    <name type="common">Sweet iris</name>
    <dbReference type="NCBI Taxonomy" id="29817"/>
    <lineage>
        <taxon>Eukaryota</taxon>
        <taxon>Viridiplantae</taxon>
        <taxon>Streptophyta</taxon>
        <taxon>Embryophyta</taxon>
        <taxon>Tracheophyta</taxon>
        <taxon>Spermatophyta</taxon>
        <taxon>Magnoliopsida</taxon>
        <taxon>Liliopsida</taxon>
        <taxon>Asparagales</taxon>
        <taxon>Iridaceae</taxon>
        <taxon>Iridoideae</taxon>
        <taxon>Irideae</taxon>
        <taxon>Iris</taxon>
    </lineage>
</organism>
<evidence type="ECO:0000256" key="1">
    <source>
        <dbReference type="SAM" id="Phobius"/>
    </source>
</evidence>
<protein>
    <submittedName>
        <fullName evidence="2">Uncharacterized protein</fullName>
    </submittedName>
</protein>
<comment type="caution">
    <text evidence="2">The sequence shown here is derived from an EMBL/GenBank/DDBJ whole genome shotgun (WGS) entry which is preliminary data.</text>
</comment>
<feature type="transmembrane region" description="Helical" evidence="1">
    <location>
        <begin position="7"/>
        <end position="29"/>
    </location>
</feature>
<evidence type="ECO:0000313" key="3">
    <source>
        <dbReference type="Proteomes" id="UP001140949"/>
    </source>
</evidence>
<proteinExistence type="predicted"/>
<sequence length="40" mass="5005">MFKMYGNYILLLDMFVVGQVLYVCGWMYWKFVVYEQYTVY</sequence>
<reference evidence="2" key="2">
    <citation type="submission" date="2023-04" db="EMBL/GenBank/DDBJ databases">
        <authorList>
            <person name="Bruccoleri R.E."/>
            <person name="Oakeley E.J."/>
            <person name="Faust A.-M."/>
            <person name="Dessus-Babus S."/>
            <person name="Altorfer M."/>
            <person name="Burckhardt D."/>
            <person name="Oertli M."/>
            <person name="Naumann U."/>
            <person name="Petersen F."/>
            <person name="Wong J."/>
        </authorList>
    </citation>
    <scope>NUCLEOTIDE SEQUENCE</scope>
    <source>
        <strain evidence="2">GSM-AAB239-AS_SAM_17_03QT</strain>
        <tissue evidence="2">Leaf</tissue>
    </source>
</reference>
<keyword evidence="3" id="KW-1185">Reference proteome</keyword>
<reference evidence="2" key="1">
    <citation type="journal article" date="2023" name="GigaByte">
        <title>Genome assembly of the bearded iris, Iris pallida Lam.</title>
        <authorList>
            <person name="Bruccoleri R.E."/>
            <person name="Oakeley E.J."/>
            <person name="Faust A.M.E."/>
            <person name="Altorfer M."/>
            <person name="Dessus-Babus S."/>
            <person name="Burckhardt D."/>
            <person name="Oertli M."/>
            <person name="Naumann U."/>
            <person name="Petersen F."/>
            <person name="Wong J."/>
        </authorList>
    </citation>
    <scope>NUCLEOTIDE SEQUENCE</scope>
    <source>
        <strain evidence="2">GSM-AAB239-AS_SAM_17_03QT</strain>
    </source>
</reference>
<dbReference type="EMBL" id="JANAVB010007200">
    <property type="protein sequence ID" value="KAJ6843319.1"/>
    <property type="molecule type" value="Genomic_DNA"/>
</dbReference>
<name>A0AAX6HQE8_IRIPA</name>
<keyword evidence="1" id="KW-0472">Membrane</keyword>
<accession>A0AAX6HQE8</accession>
<keyword evidence="1" id="KW-1133">Transmembrane helix</keyword>
<dbReference type="Proteomes" id="UP001140949">
    <property type="component" value="Unassembled WGS sequence"/>
</dbReference>
<dbReference type="AlphaFoldDB" id="A0AAX6HQE8"/>
<evidence type="ECO:0000313" key="2">
    <source>
        <dbReference type="EMBL" id="KAJ6843319.1"/>
    </source>
</evidence>